<dbReference type="Proteomes" id="UP001235939">
    <property type="component" value="Chromosome 09"/>
</dbReference>
<proteinExistence type="predicted"/>
<protein>
    <submittedName>
        <fullName evidence="1">TLDC2</fullName>
    </submittedName>
</protein>
<evidence type="ECO:0000313" key="1">
    <source>
        <dbReference type="EMBL" id="UYV71941.1"/>
    </source>
</evidence>
<reference evidence="1 2" key="1">
    <citation type="submission" date="2022-01" db="EMBL/GenBank/DDBJ databases">
        <title>A chromosomal length assembly of Cordylochernes scorpioides.</title>
        <authorList>
            <person name="Zeh D."/>
            <person name="Zeh J."/>
        </authorList>
    </citation>
    <scope>NUCLEOTIDE SEQUENCE [LARGE SCALE GENOMIC DNA]</scope>
    <source>
        <strain evidence="1">IN4F17</strain>
        <tissue evidence="1">Whole Body</tissue>
    </source>
</reference>
<keyword evidence="2" id="KW-1185">Reference proteome</keyword>
<accession>A0ABY6KUV5</accession>
<gene>
    <name evidence="1" type="ORF">LAZ67_9001241</name>
</gene>
<organism evidence="1 2">
    <name type="scientific">Cordylochernes scorpioides</name>
    <dbReference type="NCBI Taxonomy" id="51811"/>
    <lineage>
        <taxon>Eukaryota</taxon>
        <taxon>Metazoa</taxon>
        <taxon>Ecdysozoa</taxon>
        <taxon>Arthropoda</taxon>
        <taxon>Chelicerata</taxon>
        <taxon>Arachnida</taxon>
        <taxon>Pseudoscorpiones</taxon>
        <taxon>Cheliferoidea</taxon>
        <taxon>Chernetidae</taxon>
        <taxon>Cordylochernes</taxon>
    </lineage>
</organism>
<sequence>METSETLLWTRQQQLSGLKEGRNKDRRELLTPWQNIDAIKTFHSSRGALVHKTNFGKIDKLLNSMAKKWLNLPKRASNDVLPPGRSMPTSFPR</sequence>
<name>A0ABY6KUV5_9ARAC</name>
<dbReference type="EMBL" id="CP092871">
    <property type="protein sequence ID" value="UYV71941.1"/>
    <property type="molecule type" value="Genomic_DNA"/>
</dbReference>
<evidence type="ECO:0000313" key="2">
    <source>
        <dbReference type="Proteomes" id="UP001235939"/>
    </source>
</evidence>